<dbReference type="AlphaFoldDB" id="A0A517RGP2"/>
<evidence type="ECO:0000313" key="3">
    <source>
        <dbReference type="Proteomes" id="UP000317171"/>
    </source>
</evidence>
<dbReference type="Proteomes" id="UP000317171">
    <property type="component" value="Chromosome"/>
</dbReference>
<keyword evidence="1" id="KW-1133">Transmembrane helix</keyword>
<proteinExistence type="predicted"/>
<organism evidence="2 3">
    <name type="scientific">Gimesia alba</name>
    <dbReference type="NCBI Taxonomy" id="2527973"/>
    <lineage>
        <taxon>Bacteria</taxon>
        <taxon>Pseudomonadati</taxon>
        <taxon>Planctomycetota</taxon>
        <taxon>Planctomycetia</taxon>
        <taxon>Planctomycetales</taxon>
        <taxon>Planctomycetaceae</taxon>
        <taxon>Gimesia</taxon>
    </lineage>
</organism>
<dbReference type="EMBL" id="CP036269">
    <property type="protein sequence ID" value="QDT43057.1"/>
    <property type="molecule type" value="Genomic_DNA"/>
</dbReference>
<protein>
    <submittedName>
        <fullName evidence="2">Uncharacterized protein</fullName>
    </submittedName>
</protein>
<dbReference type="KEGG" id="gaz:Pan241w_31540"/>
<sequence>MPLFSIQILSVKISVFCFAYLDLNTLYWVVLLFFLTAYPKKAP</sequence>
<feature type="transmembrane region" description="Helical" evidence="1">
    <location>
        <begin position="13"/>
        <end position="38"/>
    </location>
</feature>
<evidence type="ECO:0000256" key="1">
    <source>
        <dbReference type="SAM" id="Phobius"/>
    </source>
</evidence>
<keyword evidence="1" id="KW-0812">Transmembrane</keyword>
<evidence type="ECO:0000313" key="2">
    <source>
        <dbReference type="EMBL" id="QDT43057.1"/>
    </source>
</evidence>
<keyword evidence="1" id="KW-0472">Membrane</keyword>
<gene>
    <name evidence="2" type="ORF">Pan241w_31540</name>
</gene>
<reference evidence="2 3" key="1">
    <citation type="submission" date="2019-02" db="EMBL/GenBank/DDBJ databases">
        <title>Deep-cultivation of Planctomycetes and their phenomic and genomic characterization uncovers novel biology.</title>
        <authorList>
            <person name="Wiegand S."/>
            <person name="Jogler M."/>
            <person name="Boedeker C."/>
            <person name="Pinto D."/>
            <person name="Vollmers J."/>
            <person name="Rivas-Marin E."/>
            <person name="Kohn T."/>
            <person name="Peeters S.H."/>
            <person name="Heuer A."/>
            <person name="Rast P."/>
            <person name="Oberbeckmann S."/>
            <person name="Bunk B."/>
            <person name="Jeske O."/>
            <person name="Meyerdierks A."/>
            <person name="Storesund J.E."/>
            <person name="Kallscheuer N."/>
            <person name="Luecker S."/>
            <person name="Lage O.M."/>
            <person name="Pohl T."/>
            <person name="Merkel B.J."/>
            <person name="Hornburger P."/>
            <person name="Mueller R.-W."/>
            <person name="Bruemmer F."/>
            <person name="Labrenz M."/>
            <person name="Spormann A.M."/>
            <person name="Op den Camp H."/>
            <person name="Overmann J."/>
            <person name="Amann R."/>
            <person name="Jetten M.S.M."/>
            <person name="Mascher T."/>
            <person name="Medema M.H."/>
            <person name="Devos D.P."/>
            <person name="Kaster A.-K."/>
            <person name="Ovreas L."/>
            <person name="Rohde M."/>
            <person name="Galperin M.Y."/>
            <person name="Jogler C."/>
        </authorList>
    </citation>
    <scope>NUCLEOTIDE SEQUENCE [LARGE SCALE GENOMIC DNA]</scope>
    <source>
        <strain evidence="2 3">Pan241w</strain>
    </source>
</reference>
<name>A0A517RGP2_9PLAN</name>
<keyword evidence="3" id="KW-1185">Reference proteome</keyword>
<accession>A0A517RGP2</accession>